<organism evidence="4 5">
    <name type="scientific">Umbelopsis vinacea</name>
    <dbReference type="NCBI Taxonomy" id="44442"/>
    <lineage>
        <taxon>Eukaryota</taxon>
        <taxon>Fungi</taxon>
        <taxon>Fungi incertae sedis</taxon>
        <taxon>Mucoromycota</taxon>
        <taxon>Mucoromycotina</taxon>
        <taxon>Umbelopsidomycetes</taxon>
        <taxon>Umbelopsidales</taxon>
        <taxon>Umbelopsidaceae</taxon>
        <taxon>Umbelopsis</taxon>
    </lineage>
</organism>
<evidence type="ECO:0000313" key="5">
    <source>
        <dbReference type="Proteomes" id="UP000612746"/>
    </source>
</evidence>
<dbReference type="Proteomes" id="UP000612746">
    <property type="component" value="Unassembled WGS sequence"/>
</dbReference>
<feature type="domain" description="NAD-dependent epimerase/dehydratase" evidence="3">
    <location>
        <begin position="12"/>
        <end position="272"/>
    </location>
</feature>
<name>A0A8H7Q4B6_9FUNG</name>
<keyword evidence="5" id="KW-1185">Reference proteome</keyword>
<dbReference type="InterPro" id="IPR001509">
    <property type="entry name" value="Epimerase_deHydtase"/>
</dbReference>
<evidence type="ECO:0000256" key="2">
    <source>
        <dbReference type="ARBA" id="ARBA00023445"/>
    </source>
</evidence>
<keyword evidence="1" id="KW-0560">Oxidoreductase</keyword>
<evidence type="ECO:0000313" key="4">
    <source>
        <dbReference type="EMBL" id="KAG2185561.1"/>
    </source>
</evidence>
<dbReference type="Gene3D" id="3.40.50.720">
    <property type="entry name" value="NAD(P)-binding Rossmann-like Domain"/>
    <property type="match status" value="1"/>
</dbReference>
<proteinExistence type="inferred from homology"/>
<dbReference type="AlphaFoldDB" id="A0A8H7Q4B6"/>
<dbReference type="InterPro" id="IPR036291">
    <property type="entry name" value="NAD(P)-bd_dom_sf"/>
</dbReference>
<dbReference type="GO" id="GO:0016616">
    <property type="term" value="F:oxidoreductase activity, acting on the CH-OH group of donors, NAD or NADP as acceptor"/>
    <property type="evidence" value="ECO:0007669"/>
    <property type="project" value="TreeGrafter"/>
</dbReference>
<protein>
    <recommendedName>
        <fullName evidence="3">NAD-dependent epimerase/dehydratase domain-containing protein</fullName>
    </recommendedName>
</protein>
<dbReference type="SUPFAM" id="SSF51735">
    <property type="entry name" value="NAD(P)-binding Rossmann-fold domains"/>
    <property type="match status" value="1"/>
</dbReference>
<dbReference type="PANTHER" id="PTHR10366">
    <property type="entry name" value="NAD DEPENDENT EPIMERASE/DEHYDRATASE"/>
    <property type="match status" value="1"/>
</dbReference>
<comment type="similarity">
    <text evidence="2">Belongs to the NAD(P)-dependent epimerase/dehydratase family. Dihydroflavonol-4-reductase subfamily.</text>
</comment>
<accession>A0A8H7Q4B6</accession>
<dbReference type="Pfam" id="PF01370">
    <property type="entry name" value="Epimerase"/>
    <property type="match status" value="1"/>
</dbReference>
<evidence type="ECO:0000259" key="3">
    <source>
        <dbReference type="Pfam" id="PF01370"/>
    </source>
</evidence>
<comment type="caution">
    <text evidence="4">The sequence shown here is derived from an EMBL/GenBank/DDBJ whole genome shotgun (WGS) entry which is preliminary data.</text>
</comment>
<dbReference type="InterPro" id="IPR050425">
    <property type="entry name" value="NAD(P)_dehydrat-like"/>
</dbReference>
<gene>
    <name evidence="4" type="ORF">INT44_002354</name>
</gene>
<dbReference type="EMBL" id="JAEPRA010000005">
    <property type="protein sequence ID" value="KAG2185561.1"/>
    <property type="molecule type" value="Genomic_DNA"/>
</dbReference>
<dbReference type="OrthoDB" id="2735536at2759"/>
<evidence type="ECO:0000256" key="1">
    <source>
        <dbReference type="ARBA" id="ARBA00023002"/>
    </source>
</evidence>
<reference evidence="4" key="1">
    <citation type="submission" date="2020-12" db="EMBL/GenBank/DDBJ databases">
        <title>Metabolic potential, ecology and presence of endohyphal bacteria is reflected in genomic diversity of Mucoromycotina.</title>
        <authorList>
            <person name="Muszewska A."/>
            <person name="Okrasinska A."/>
            <person name="Steczkiewicz K."/>
            <person name="Drgas O."/>
            <person name="Orlowska M."/>
            <person name="Perlinska-Lenart U."/>
            <person name="Aleksandrzak-Piekarczyk T."/>
            <person name="Szatraj K."/>
            <person name="Zielenkiewicz U."/>
            <person name="Pilsyk S."/>
            <person name="Malc E."/>
            <person name="Mieczkowski P."/>
            <person name="Kruszewska J.S."/>
            <person name="Biernat P."/>
            <person name="Pawlowska J."/>
        </authorList>
    </citation>
    <scope>NUCLEOTIDE SEQUENCE</scope>
    <source>
        <strain evidence="4">WA0000051536</strain>
    </source>
</reference>
<dbReference type="PANTHER" id="PTHR10366:SF562">
    <property type="entry name" value="ALDEHYDE REDUCTASE II (AFU_ORTHOLOGUE AFUA_1G11360)"/>
    <property type="match status" value="1"/>
</dbReference>
<sequence>MSTTTIAKGSHVLVTGVNGFIASHVADQLLRTGYKVTGTVRSQTKADTLQSLVNKYESDNFKVIIVRDMEKEGAFDEAVKDVDAIAHVASPVNFYPENPIRDVVNPAINGTVGLLQSAHKYGKNVKHVVYTSSIAAAVTPFEEGPYHYTEKDWNRTSYGETSQWKEGEPVNGSVAYAASKVAAEQAVFKFQKDMSPNFTINTVLPGTTFGAVITTLRSAKELTGSPLWIAEYYSGQSTEVTLAWVYHHYVNVQDVALAHVRAIERGSETNGERFMAIGGSYSLQEQVDIMRKHYPERKDIIVEGTPGKYPTLEQTLDGSKAGRLLGIQYKSLEPSLVECVDSIKHLY</sequence>